<dbReference type="Proteomes" id="UP000010366">
    <property type="component" value="Plasmid pCHA6605.01"/>
</dbReference>
<dbReference type="HOGENOM" id="CLU_1544873_0_0_3"/>
<keyword evidence="2" id="KW-1185">Reference proteome</keyword>
<evidence type="ECO:0000313" key="2">
    <source>
        <dbReference type="Proteomes" id="UP000010366"/>
    </source>
</evidence>
<protein>
    <submittedName>
        <fullName evidence="1">Uncharacterized protein</fullName>
    </submittedName>
</protein>
<geneLocation type="plasmid" evidence="1 2">
    <name>pCHA6605.01</name>
</geneLocation>
<dbReference type="AlphaFoldDB" id="K9UQV0"/>
<reference evidence="1 2" key="1">
    <citation type="submission" date="2012-05" db="EMBL/GenBank/DDBJ databases">
        <title>Noncontiguous Finished plasmid 1 of genome of Chamaesiphon sp. PCC 6605.</title>
        <authorList>
            <consortium name="US DOE Joint Genome Institute"/>
            <person name="Gugger M."/>
            <person name="Coursin T."/>
            <person name="Rippka R."/>
            <person name="Tandeau De Marsac N."/>
            <person name="Huntemann M."/>
            <person name="Wei C.-L."/>
            <person name="Han J."/>
            <person name="Detter J.C."/>
            <person name="Han C."/>
            <person name="Tapia R."/>
            <person name="Chen A."/>
            <person name="Kyrpides N."/>
            <person name="Mavromatis K."/>
            <person name="Markowitz V."/>
            <person name="Szeto E."/>
            <person name="Ivanova N."/>
            <person name="Pagani I."/>
            <person name="Pati A."/>
            <person name="Goodwin L."/>
            <person name="Nordberg H.P."/>
            <person name="Cantor M.N."/>
            <person name="Hua S.X."/>
            <person name="Woyke T."/>
            <person name="Kerfeld C.A."/>
        </authorList>
    </citation>
    <scope>NUCLEOTIDE SEQUENCE [LARGE SCALE GENOMIC DNA]</scope>
    <source>
        <strain evidence="2">ATCC 27169 / PCC 6605</strain>
        <plasmid evidence="2">Plasmid pCHA6605.01</plasmid>
    </source>
</reference>
<dbReference type="KEGG" id="cmp:Cha6605_5971"/>
<evidence type="ECO:0000313" key="1">
    <source>
        <dbReference type="EMBL" id="AFY96816.1"/>
    </source>
</evidence>
<gene>
    <name evidence="1" type="ORF">Cha6605_5971</name>
</gene>
<dbReference type="EMBL" id="CP003601">
    <property type="protein sequence ID" value="AFY96816.1"/>
    <property type="molecule type" value="Genomic_DNA"/>
</dbReference>
<organism evidence="1 2">
    <name type="scientific">Chamaesiphon minutus (strain ATCC 27169 / PCC 6605)</name>
    <dbReference type="NCBI Taxonomy" id="1173020"/>
    <lineage>
        <taxon>Bacteria</taxon>
        <taxon>Bacillati</taxon>
        <taxon>Cyanobacteriota</taxon>
        <taxon>Cyanophyceae</taxon>
        <taxon>Gomontiellales</taxon>
        <taxon>Chamaesiphonaceae</taxon>
        <taxon>Chamaesiphon</taxon>
    </lineage>
</organism>
<keyword evidence="1" id="KW-0614">Plasmid</keyword>
<name>K9UQV0_CHAP6</name>
<dbReference type="RefSeq" id="WP_015328707.1">
    <property type="nucleotide sequence ID" value="NC_020053.1"/>
</dbReference>
<proteinExistence type="predicted"/>
<sequence length="173" mass="20473">MKSSIFTREFFTQTKANTKQKNNHIVKDIIINGRVFHYDPVYKEYVDSKLAGFLKKSPDEEDYWEFSGDGFDIWFAGTFAEVKSDLEEYWEPEPLDRIELILLRLWKEFRSIEKGDIICQIGHKPQKVIALHPEIENLEAAFSCQSSDGKIRRVNFKDWRDDMWEIESRASNI</sequence>
<accession>K9UQV0</accession>